<evidence type="ECO:0000256" key="1">
    <source>
        <dbReference type="SAM" id="MobiDB-lite"/>
    </source>
</evidence>
<feature type="compositionally biased region" description="Basic and acidic residues" evidence="1">
    <location>
        <begin position="176"/>
        <end position="188"/>
    </location>
</feature>
<sequence length="216" mass="23588">MAVQFPSWFTYILREQSIALSMSFVEVAPHCPLFLCLVGDRSVRRRTTAMLLHSAAAAAAVTAAAAESPFLLTGVPSLLLVGVLRSAARCLPHSRATSWRWNRRPQPLHRLQAAVRATGPPLLEPRCSASLLALSTILAGPPRLRPSTVADRSYFYQALLSSILNYGLRRNSGEGGQREEATGRDLARETLGCRPEVEKEERELTERRAGATAADV</sequence>
<proteinExistence type="predicted"/>
<feature type="compositionally biased region" description="Basic and acidic residues" evidence="1">
    <location>
        <begin position="195"/>
        <end position="209"/>
    </location>
</feature>
<name>A0AAP0JEP0_9MAGN</name>
<accession>A0AAP0JEP0</accession>
<dbReference type="AlphaFoldDB" id="A0AAP0JEP0"/>
<organism evidence="2 3">
    <name type="scientific">Stephania cephalantha</name>
    <dbReference type="NCBI Taxonomy" id="152367"/>
    <lineage>
        <taxon>Eukaryota</taxon>
        <taxon>Viridiplantae</taxon>
        <taxon>Streptophyta</taxon>
        <taxon>Embryophyta</taxon>
        <taxon>Tracheophyta</taxon>
        <taxon>Spermatophyta</taxon>
        <taxon>Magnoliopsida</taxon>
        <taxon>Ranunculales</taxon>
        <taxon>Menispermaceae</taxon>
        <taxon>Menispermoideae</taxon>
        <taxon>Cissampelideae</taxon>
        <taxon>Stephania</taxon>
    </lineage>
</organism>
<evidence type="ECO:0000313" key="3">
    <source>
        <dbReference type="Proteomes" id="UP001419268"/>
    </source>
</evidence>
<feature type="region of interest" description="Disordered" evidence="1">
    <location>
        <begin position="171"/>
        <end position="216"/>
    </location>
</feature>
<dbReference type="Proteomes" id="UP001419268">
    <property type="component" value="Unassembled WGS sequence"/>
</dbReference>
<evidence type="ECO:0000313" key="2">
    <source>
        <dbReference type="EMBL" id="KAK9132185.1"/>
    </source>
</evidence>
<protein>
    <submittedName>
        <fullName evidence="2">Uncharacterized protein</fullName>
    </submittedName>
</protein>
<reference evidence="2 3" key="1">
    <citation type="submission" date="2024-01" db="EMBL/GenBank/DDBJ databases">
        <title>Genome assemblies of Stephania.</title>
        <authorList>
            <person name="Yang L."/>
        </authorList>
    </citation>
    <scope>NUCLEOTIDE SEQUENCE [LARGE SCALE GENOMIC DNA]</scope>
    <source>
        <strain evidence="2">JXDWG</strain>
        <tissue evidence="2">Leaf</tissue>
    </source>
</reference>
<keyword evidence="3" id="KW-1185">Reference proteome</keyword>
<dbReference type="EMBL" id="JBBNAG010000005">
    <property type="protein sequence ID" value="KAK9132185.1"/>
    <property type="molecule type" value="Genomic_DNA"/>
</dbReference>
<gene>
    <name evidence="2" type="ORF">Scep_011713</name>
</gene>
<comment type="caution">
    <text evidence="2">The sequence shown here is derived from an EMBL/GenBank/DDBJ whole genome shotgun (WGS) entry which is preliminary data.</text>
</comment>